<sequence length="126" mass="13863">MIYGIGTDIVRVARMQKNIDEYGDKFAERILTPGELQDYHKDTRKAHFLAKRFAAKEAAAKAMGIGFSNGLMLRHIGVTHDAAGKPQLEFTEHAAEFVAKQGIKTAYVSLADEQDHAVAFVTLTVA</sequence>
<evidence type="ECO:0000256" key="4">
    <source>
        <dbReference type="ARBA" id="ARBA00022832"/>
    </source>
</evidence>
<dbReference type="GO" id="GO:0008897">
    <property type="term" value="F:holo-[acyl-carrier-protein] synthase activity"/>
    <property type="evidence" value="ECO:0007669"/>
    <property type="project" value="UniProtKB-UniRule"/>
</dbReference>
<keyword evidence="3 8" id="KW-0479">Metal-binding</keyword>
<evidence type="ECO:0000256" key="5">
    <source>
        <dbReference type="ARBA" id="ARBA00022842"/>
    </source>
</evidence>
<dbReference type="GO" id="GO:0000287">
    <property type="term" value="F:magnesium ion binding"/>
    <property type="evidence" value="ECO:0007669"/>
    <property type="project" value="UniProtKB-UniRule"/>
</dbReference>
<organism evidence="10 11">
    <name type="scientific">Candidatus Muproteobacteria bacterium RBG_16_64_11</name>
    <dbReference type="NCBI Taxonomy" id="1817758"/>
    <lineage>
        <taxon>Bacteria</taxon>
        <taxon>Pseudomonadati</taxon>
        <taxon>Pseudomonadota</taxon>
        <taxon>Candidatus Muproteobacteria</taxon>
    </lineage>
</organism>
<keyword evidence="8" id="KW-0963">Cytoplasm</keyword>
<dbReference type="EC" id="2.7.8.7" evidence="8"/>
<dbReference type="STRING" id="1817758.A2150_05975"/>
<comment type="catalytic activity">
    <reaction evidence="8">
        <text>apo-[ACP] + CoA = holo-[ACP] + adenosine 3',5'-bisphosphate + H(+)</text>
        <dbReference type="Rhea" id="RHEA:12068"/>
        <dbReference type="Rhea" id="RHEA-COMP:9685"/>
        <dbReference type="Rhea" id="RHEA-COMP:9690"/>
        <dbReference type="ChEBI" id="CHEBI:15378"/>
        <dbReference type="ChEBI" id="CHEBI:29999"/>
        <dbReference type="ChEBI" id="CHEBI:57287"/>
        <dbReference type="ChEBI" id="CHEBI:58343"/>
        <dbReference type="ChEBI" id="CHEBI:64479"/>
        <dbReference type="EC" id="2.7.8.7"/>
    </reaction>
</comment>
<keyword evidence="4 8" id="KW-0276">Fatty acid metabolism</keyword>
<dbReference type="Pfam" id="PF01648">
    <property type="entry name" value="ACPS"/>
    <property type="match status" value="1"/>
</dbReference>
<comment type="subcellular location">
    <subcellularLocation>
        <location evidence="8">Cytoplasm</location>
    </subcellularLocation>
</comment>
<evidence type="ECO:0000313" key="11">
    <source>
        <dbReference type="Proteomes" id="UP000177925"/>
    </source>
</evidence>
<name>A0A1F6TIB8_9PROT</name>
<dbReference type="AlphaFoldDB" id="A0A1F6TIB8"/>
<protein>
    <recommendedName>
        <fullName evidence="8">Holo-[acyl-carrier-protein] synthase</fullName>
        <shortName evidence="8">Holo-ACP synthase</shortName>
        <ecNumber evidence="8">2.7.8.7</ecNumber>
    </recommendedName>
    <alternativeName>
        <fullName evidence="8">4'-phosphopantetheinyl transferase AcpS</fullName>
    </alternativeName>
</protein>
<evidence type="ECO:0000256" key="7">
    <source>
        <dbReference type="ARBA" id="ARBA00023160"/>
    </source>
</evidence>
<dbReference type="EMBL" id="MFSS01000011">
    <property type="protein sequence ID" value="OGI44829.1"/>
    <property type="molecule type" value="Genomic_DNA"/>
</dbReference>
<comment type="function">
    <text evidence="8">Transfers the 4'-phosphopantetheine moiety from coenzyme A to a Ser of acyl-carrier-protein.</text>
</comment>
<dbReference type="InterPro" id="IPR008278">
    <property type="entry name" value="4-PPantetheinyl_Trfase_dom"/>
</dbReference>
<dbReference type="Proteomes" id="UP000177925">
    <property type="component" value="Unassembled WGS sequence"/>
</dbReference>
<dbReference type="GO" id="GO:0006633">
    <property type="term" value="P:fatty acid biosynthetic process"/>
    <property type="evidence" value="ECO:0007669"/>
    <property type="project" value="UniProtKB-UniRule"/>
</dbReference>
<evidence type="ECO:0000256" key="8">
    <source>
        <dbReference type="HAMAP-Rule" id="MF_00101"/>
    </source>
</evidence>
<evidence type="ECO:0000256" key="2">
    <source>
        <dbReference type="ARBA" id="ARBA00022679"/>
    </source>
</evidence>
<evidence type="ECO:0000256" key="3">
    <source>
        <dbReference type="ARBA" id="ARBA00022723"/>
    </source>
</evidence>
<feature type="binding site" evidence="8">
    <location>
        <position position="57"/>
    </location>
    <ligand>
        <name>Mg(2+)</name>
        <dbReference type="ChEBI" id="CHEBI:18420"/>
    </ligand>
</feature>
<keyword evidence="2 8" id="KW-0808">Transferase</keyword>
<keyword evidence="7 8" id="KW-0275">Fatty acid biosynthesis</keyword>
<keyword evidence="6 8" id="KW-0443">Lipid metabolism</keyword>
<evidence type="ECO:0000256" key="6">
    <source>
        <dbReference type="ARBA" id="ARBA00023098"/>
    </source>
</evidence>
<comment type="caution">
    <text evidence="10">The sequence shown here is derived from an EMBL/GenBank/DDBJ whole genome shotgun (WGS) entry which is preliminary data.</text>
</comment>
<comment type="cofactor">
    <cofactor evidence="8">
        <name>Mg(2+)</name>
        <dbReference type="ChEBI" id="CHEBI:18420"/>
    </cofactor>
</comment>
<evidence type="ECO:0000259" key="9">
    <source>
        <dbReference type="Pfam" id="PF01648"/>
    </source>
</evidence>
<dbReference type="NCBIfam" id="TIGR00556">
    <property type="entry name" value="pantethn_trn"/>
    <property type="match status" value="1"/>
</dbReference>
<keyword evidence="1 8" id="KW-0444">Lipid biosynthesis</keyword>
<feature type="domain" description="4'-phosphopantetheinyl transferase" evidence="9">
    <location>
        <begin position="4"/>
        <end position="120"/>
    </location>
</feature>
<accession>A0A1F6TIB8</accession>
<dbReference type="HAMAP" id="MF_00101">
    <property type="entry name" value="AcpS"/>
    <property type="match status" value="1"/>
</dbReference>
<evidence type="ECO:0000313" key="10">
    <source>
        <dbReference type="EMBL" id="OGI44829.1"/>
    </source>
</evidence>
<dbReference type="NCBIfam" id="TIGR00516">
    <property type="entry name" value="acpS"/>
    <property type="match status" value="1"/>
</dbReference>
<comment type="similarity">
    <text evidence="8">Belongs to the P-Pant transferase superfamily. AcpS family.</text>
</comment>
<gene>
    <name evidence="8" type="primary">acpS</name>
    <name evidence="10" type="ORF">A2150_05975</name>
</gene>
<evidence type="ECO:0000256" key="1">
    <source>
        <dbReference type="ARBA" id="ARBA00022516"/>
    </source>
</evidence>
<keyword evidence="5 8" id="KW-0460">Magnesium</keyword>
<dbReference type="InterPro" id="IPR004568">
    <property type="entry name" value="Ppantetheine-prot_Trfase_dom"/>
</dbReference>
<dbReference type="GO" id="GO:0005737">
    <property type="term" value="C:cytoplasm"/>
    <property type="evidence" value="ECO:0007669"/>
    <property type="project" value="UniProtKB-SubCell"/>
</dbReference>
<reference evidence="10 11" key="1">
    <citation type="journal article" date="2016" name="Nat. Commun.">
        <title>Thousands of microbial genomes shed light on interconnected biogeochemical processes in an aquifer system.</title>
        <authorList>
            <person name="Anantharaman K."/>
            <person name="Brown C.T."/>
            <person name="Hug L.A."/>
            <person name="Sharon I."/>
            <person name="Castelle C.J."/>
            <person name="Probst A.J."/>
            <person name="Thomas B.C."/>
            <person name="Singh A."/>
            <person name="Wilkins M.J."/>
            <person name="Karaoz U."/>
            <person name="Brodie E.L."/>
            <person name="Williams K.H."/>
            <person name="Hubbard S.S."/>
            <person name="Banfield J.F."/>
        </authorList>
    </citation>
    <scope>NUCLEOTIDE SEQUENCE [LARGE SCALE GENOMIC DNA]</scope>
</reference>
<dbReference type="InterPro" id="IPR037143">
    <property type="entry name" value="4-PPantetheinyl_Trfase_dom_sf"/>
</dbReference>
<dbReference type="InterPro" id="IPR002582">
    <property type="entry name" value="ACPS"/>
</dbReference>
<proteinExistence type="inferred from homology"/>
<dbReference type="SUPFAM" id="SSF56214">
    <property type="entry name" value="4'-phosphopantetheinyl transferase"/>
    <property type="match status" value="1"/>
</dbReference>
<dbReference type="Gene3D" id="3.90.470.20">
    <property type="entry name" value="4'-phosphopantetheinyl transferase domain"/>
    <property type="match status" value="1"/>
</dbReference>
<feature type="binding site" evidence="8">
    <location>
        <position position="8"/>
    </location>
    <ligand>
        <name>Mg(2+)</name>
        <dbReference type="ChEBI" id="CHEBI:18420"/>
    </ligand>
</feature>